<feature type="binding site" evidence="3">
    <location>
        <position position="292"/>
    </location>
    <ligand>
        <name>Mg(2+)</name>
        <dbReference type="ChEBI" id="CHEBI:18420"/>
        <label>1</label>
    </ligand>
</feature>
<feature type="binding site" evidence="3">
    <location>
        <position position="294"/>
    </location>
    <ligand>
        <name>Mg(2+)</name>
        <dbReference type="ChEBI" id="CHEBI:18420"/>
        <label>1</label>
    </ligand>
</feature>
<dbReference type="InterPro" id="IPR050792">
    <property type="entry name" value="ADP-ribosylglycohydrolase"/>
</dbReference>
<proteinExistence type="inferred from homology"/>
<comment type="cofactor">
    <cofactor evidence="3">
        <name>Mg(2+)</name>
        <dbReference type="ChEBI" id="CHEBI:18420"/>
    </cofactor>
    <text evidence="3">Binds 2 magnesium ions per subunit.</text>
</comment>
<dbReference type="Gene3D" id="1.10.4080.10">
    <property type="entry name" value="ADP-ribosylation/Crystallin J1"/>
    <property type="match status" value="1"/>
</dbReference>
<dbReference type="GO" id="GO:0016787">
    <property type="term" value="F:hydrolase activity"/>
    <property type="evidence" value="ECO:0007669"/>
    <property type="project" value="UniProtKB-KW"/>
</dbReference>
<keyword evidence="2" id="KW-0378">Hydrolase</keyword>
<evidence type="ECO:0000256" key="2">
    <source>
        <dbReference type="ARBA" id="ARBA00022801"/>
    </source>
</evidence>
<name>A0A0P9CLW2_9ARCH</name>
<feature type="binding site" evidence="3">
    <location>
        <position position="72"/>
    </location>
    <ligand>
        <name>Mg(2+)</name>
        <dbReference type="ChEBI" id="CHEBI:18420"/>
        <label>1</label>
    </ligand>
</feature>
<dbReference type="PATRIC" id="fig|507754.4.peg.1869"/>
<feature type="binding site" evidence="3">
    <location>
        <position position="295"/>
    </location>
    <ligand>
        <name>Mg(2+)</name>
        <dbReference type="ChEBI" id="CHEBI:18420"/>
        <label>1</label>
    </ligand>
</feature>
<gene>
    <name evidence="4" type="ORF">SE19_04205</name>
</gene>
<organism evidence="4 5">
    <name type="scientific">Acidiplasma aeolicum</name>
    <dbReference type="NCBI Taxonomy" id="507754"/>
    <lineage>
        <taxon>Archaea</taxon>
        <taxon>Methanobacteriati</taxon>
        <taxon>Thermoplasmatota</taxon>
        <taxon>Thermoplasmata</taxon>
        <taxon>Thermoplasmatales</taxon>
        <taxon>Ferroplasmaceae</taxon>
        <taxon>Acidiplasma</taxon>
    </lineage>
</organism>
<evidence type="ECO:0000256" key="1">
    <source>
        <dbReference type="ARBA" id="ARBA00010702"/>
    </source>
</evidence>
<keyword evidence="3" id="KW-0460">Magnesium</keyword>
<comment type="similarity">
    <text evidence="1">Belongs to the ADP-ribosylglycohydrolase family.</text>
</comment>
<reference evidence="4 5" key="1">
    <citation type="submission" date="2015-09" db="EMBL/GenBank/DDBJ databases">
        <title>Draft genome sequence of Acidiplasma aeolicum DSM 18409.</title>
        <authorList>
            <person name="Hemp J."/>
        </authorList>
    </citation>
    <scope>NUCLEOTIDE SEQUENCE [LARGE SCALE GENOMIC DNA]</scope>
    <source>
        <strain evidence="4 5">V</strain>
    </source>
</reference>
<dbReference type="Proteomes" id="UP000050515">
    <property type="component" value="Unassembled WGS sequence"/>
</dbReference>
<sequence>MRLNKNNMDISNLRDKILGVFYGVAIGDAMGMPTTFLSRSEIKNKFGFVNDFLTAPMEGSVHSRLVRGEYTDDTELTYMIADSIISKGFVDPEDVAKKLVKWADDNDILNTTLIGPSTRMAIKNLKSGVSYKITGKNGTTNGCAMKISSIGIFDLFSDNEKTVNDVINACLCTHNTAVAISGGAAIAFAVKSAASGNKSLSEIYDASLLGSDLGAKFMGEPEKSISSRIAGAYNIAKSTSSIDSFLDSLYDFLLKPDGALTEDAVPAAISIFLKSGGNFENAILMACNLGGDSDTIGGMVGAISGAYNGLARIPEKWVKTIDESARRDIRELGGKFLNAMQI</sequence>
<feature type="binding site" evidence="3">
    <location>
        <position position="71"/>
    </location>
    <ligand>
        <name>Mg(2+)</name>
        <dbReference type="ChEBI" id="CHEBI:18420"/>
        <label>1</label>
    </ligand>
</feature>
<evidence type="ECO:0000313" key="5">
    <source>
        <dbReference type="Proteomes" id="UP000050515"/>
    </source>
</evidence>
<dbReference type="InterPro" id="IPR036705">
    <property type="entry name" value="Ribosyl_crysJ1_sf"/>
</dbReference>
<evidence type="ECO:0000256" key="3">
    <source>
        <dbReference type="PIRSR" id="PIRSR605502-1"/>
    </source>
</evidence>
<protein>
    <recommendedName>
        <fullName evidence="6">ADP-ribosylglycohydrolase</fullName>
    </recommendedName>
</protein>
<dbReference type="Pfam" id="PF03747">
    <property type="entry name" value="ADP_ribosyl_GH"/>
    <property type="match status" value="1"/>
</dbReference>
<feature type="binding site" evidence="3">
    <location>
        <position position="73"/>
    </location>
    <ligand>
        <name>Mg(2+)</name>
        <dbReference type="ChEBI" id="CHEBI:18420"/>
        <label>1</label>
    </ligand>
</feature>
<dbReference type="RefSeq" id="WP_054964116.1">
    <property type="nucleotide sequence ID" value="NZ_LJCQ01000188.1"/>
</dbReference>
<dbReference type="SUPFAM" id="SSF101478">
    <property type="entry name" value="ADP-ribosylglycohydrolase"/>
    <property type="match status" value="1"/>
</dbReference>
<evidence type="ECO:0000313" key="4">
    <source>
        <dbReference type="EMBL" id="KPV46739.1"/>
    </source>
</evidence>
<dbReference type="InterPro" id="IPR005502">
    <property type="entry name" value="Ribosyl_crysJ1"/>
</dbReference>
<accession>A0A0P9CLW2</accession>
<evidence type="ECO:0008006" key="6">
    <source>
        <dbReference type="Google" id="ProtNLM"/>
    </source>
</evidence>
<dbReference type="EMBL" id="LJCQ01000188">
    <property type="protein sequence ID" value="KPV46739.1"/>
    <property type="molecule type" value="Genomic_DNA"/>
</dbReference>
<dbReference type="AlphaFoldDB" id="A0A0P9CLW2"/>
<keyword evidence="3" id="KW-0479">Metal-binding</keyword>
<dbReference type="GO" id="GO:0046872">
    <property type="term" value="F:metal ion binding"/>
    <property type="evidence" value="ECO:0007669"/>
    <property type="project" value="UniProtKB-KW"/>
</dbReference>
<dbReference type="PANTHER" id="PTHR16222">
    <property type="entry name" value="ADP-RIBOSYLGLYCOHYDROLASE"/>
    <property type="match status" value="1"/>
</dbReference>
<comment type="caution">
    <text evidence="4">The sequence shown here is derived from an EMBL/GenBank/DDBJ whole genome shotgun (WGS) entry which is preliminary data.</text>
</comment>
<dbReference type="PANTHER" id="PTHR16222:SF24">
    <property type="entry name" value="ADP-RIBOSYLHYDROLASE ARH3"/>
    <property type="match status" value="1"/>
</dbReference>